<dbReference type="AlphaFoldDB" id="A0A939C3J4"/>
<sequence length="472" mass="49274">MTIGHTRPLPPGAPPGAGLPPGFVLGVTSTAASVEGDDTAGGRTPSVWDVVALAPGRIADGSTPAVGAALADHWPGDLALLTGLGVPAFRMSLSWSRLQPGGRGSAAAAGVEYYDRMLDSLLAAGIAPWVTLLHWDLPLELMQEGGWLARDTASAFAEYAALAAERFGDRVAAWITHDEAVLHTAYGYAVGIDAPGLTLLGSAFATTHHQLLGHGLAVAALRAGSGAPVGIANHHTAVAPATGAVADRGAARWYDGYHNRQFTDPLFLGRYPGALLRAPGVDESVVQDGDLAVLAAPLDFYGVGYYSPTTVTAVPENRSVPFSLDHPADAAHTDNGHPVDAAGLTTVLTDLTARYPALPPLVVTGNGAAFDDRPDPAGGQRDDRARIAFLDDHLAAVVAARAAGADVRGYFHRSLLDGWEFADGHTARYGLVAVDRADLSRRPRASFHHYADLVRRHRATHPTGPGPVWPAR</sequence>
<dbReference type="Proteomes" id="UP000663801">
    <property type="component" value="Unassembled WGS sequence"/>
</dbReference>
<evidence type="ECO:0000256" key="1">
    <source>
        <dbReference type="ARBA" id="ARBA00010838"/>
    </source>
</evidence>
<proteinExistence type="inferred from homology"/>
<name>A0A939C3J4_9ACTN</name>
<accession>A0A939C3J4</accession>
<comment type="caution">
    <text evidence="6">The sequence shown here is derived from an EMBL/GenBank/DDBJ whole genome shotgun (WGS) entry which is preliminary data.</text>
</comment>
<dbReference type="SUPFAM" id="SSF51445">
    <property type="entry name" value="(Trans)glycosidases"/>
    <property type="match status" value="1"/>
</dbReference>
<gene>
    <name evidence="6" type="ORF">JL107_14810</name>
</gene>
<feature type="region of interest" description="Disordered" evidence="5">
    <location>
        <begin position="1"/>
        <end position="21"/>
    </location>
</feature>
<protein>
    <submittedName>
        <fullName evidence="6">Family 1 glycosylhydrolase</fullName>
    </submittedName>
</protein>
<dbReference type="GO" id="GO:0008422">
    <property type="term" value="F:beta-glucosidase activity"/>
    <property type="evidence" value="ECO:0007669"/>
    <property type="project" value="TreeGrafter"/>
</dbReference>
<dbReference type="InterPro" id="IPR001360">
    <property type="entry name" value="Glyco_hydro_1"/>
</dbReference>
<dbReference type="GO" id="GO:0005829">
    <property type="term" value="C:cytosol"/>
    <property type="evidence" value="ECO:0007669"/>
    <property type="project" value="TreeGrafter"/>
</dbReference>
<dbReference type="GO" id="GO:0016052">
    <property type="term" value="P:carbohydrate catabolic process"/>
    <property type="evidence" value="ECO:0007669"/>
    <property type="project" value="TreeGrafter"/>
</dbReference>
<evidence type="ECO:0000313" key="6">
    <source>
        <dbReference type="EMBL" id="MBM9477720.1"/>
    </source>
</evidence>
<evidence type="ECO:0000256" key="3">
    <source>
        <dbReference type="ARBA" id="ARBA00023295"/>
    </source>
</evidence>
<dbReference type="PRINTS" id="PR00131">
    <property type="entry name" value="GLHYDRLASE1"/>
</dbReference>
<evidence type="ECO:0000313" key="7">
    <source>
        <dbReference type="Proteomes" id="UP000663801"/>
    </source>
</evidence>
<dbReference type="Pfam" id="PF00232">
    <property type="entry name" value="Glyco_hydro_1"/>
    <property type="match status" value="1"/>
</dbReference>
<keyword evidence="7" id="KW-1185">Reference proteome</keyword>
<evidence type="ECO:0000256" key="5">
    <source>
        <dbReference type="SAM" id="MobiDB-lite"/>
    </source>
</evidence>
<dbReference type="RefSeq" id="WP_205257834.1">
    <property type="nucleotide sequence ID" value="NZ_BAAAPV010000005.1"/>
</dbReference>
<dbReference type="EMBL" id="JAERWL010000012">
    <property type="protein sequence ID" value="MBM9477720.1"/>
    <property type="molecule type" value="Genomic_DNA"/>
</dbReference>
<dbReference type="PANTHER" id="PTHR10353">
    <property type="entry name" value="GLYCOSYL HYDROLASE"/>
    <property type="match status" value="1"/>
</dbReference>
<reference evidence="6" key="1">
    <citation type="submission" date="2021-01" db="EMBL/GenBank/DDBJ databases">
        <title>KCTC 19127 draft genome.</title>
        <authorList>
            <person name="An D."/>
        </authorList>
    </citation>
    <scope>NUCLEOTIDE SEQUENCE</scope>
    <source>
        <strain evidence="6">KCTC 19127</strain>
    </source>
</reference>
<organism evidence="6 7">
    <name type="scientific">Nakamurella flavida</name>
    <dbReference type="NCBI Taxonomy" id="363630"/>
    <lineage>
        <taxon>Bacteria</taxon>
        <taxon>Bacillati</taxon>
        <taxon>Actinomycetota</taxon>
        <taxon>Actinomycetes</taxon>
        <taxon>Nakamurellales</taxon>
        <taxon>Nakamurellaceae</taxon>
        <taxon>Nakamurella</taxon>
    </lineage>
</organism>
<keyword evidence="2" id="KW-0378">Hydrolase</keyword>
<evidence type="ECO:0000256" key="4">
    <source>
        <dbReference type="RuleBase" id="RU003690"/>
    </source>
</evidence>
<evidence type="ECO:0000256" key="2">
    <source>
        <dbReference type="ARBA" id="ARBA00022801"/>
    </source>
</evidence>
<keyword evidence="3" id="KW-0326">Glycosidase</keyword>
<feature type="compositionally biased region" description="Pro residues" evidence="5">
    <location>
        <begin position="8"/>
        <end position="18"/>
    </location>
</feature>
<dbReference type="Gene3D" id="3.20.20.80">
    <property type="entry name" value="Glycosidases"/>
    <property type="match status" value="1"/>
</dbReference>
<dbReference type="PANTHER" id="PTHR10353:SF36">
    <property type="entry name" value="LP05116P"/>
    <property type="match status" value="1"/>
</dbReference>
<comment type="similarity">
    <text evidence="1 4">Belongs to the glycosyl hydrolase 1 family.</text>
</comment>
<dbReference type="InterPro" id="IPR017853">
    <property type="entry name" value="GH"/>
</dbReference>